<accession>A0A1F2P7P6</accession>
<dbReference type="EMBL" id="LYOS01000005">
    <property type="protein sequence ID" value="OFV67330.1"/>
    <property type="molecule type" value="Genomic_DNA"/>
</dbReference>
<reference evidence="1" key="1">
    <citation type="submission" date="2016-05" db="EMBL/GenBank/DDBJ databases">
        <title>Microbial consortia oxidize butane by reversing methanogenesis.</title>
        <authorList>
            <person name="Laso-Perez R."/>
            <person name="Richter M."/>
            <person name="Wegener G."/>
            <person name="Musat F."/>
        </authorList>
    </citation>
    <scope>NUCLEOTIDE SEQUENCE [LARGE SCALE GENOMIC DNA]</scope>
    <source>
        <strain evidence="1">BOX2</strain>
    </source>
</reference>
<comment type="caution">
    <text evidence="1">The sequence shown here is derived from an EMBL/GenBank/DDBJ whole genome shotgun (WGS) entry which is preliminary data.</text>
</comment>
<evidence type="ECO:0000313" key="2">
    <source>
        <dbReference type="Proteomes" id="UP000186940"/>
    </source>
</evidence>
<dbReference type="Proteomes" id="UP000186940">
    <property type="component" value="Unassembled WGS sequence"/>
</dbReference>
<dbReference type="AlphaFoldDB" id="A0A1F2P7P6"/>
<organism evidence="1 2">
    <name type="scientific">Candidatus Syntropharchaeum caldarium</name>
    <dbReference type="NCBI Taxonomy" id="1838285"/>
    <lineage>
        <taxon>Archaea</taxon>
        <taxon>Methanobacteriati</taxon>
        <taxon>Methanobacteriota</taxon>
        <taxon>Stenosarchaea group</taxon>
        <taxon>Methanomicrobia</taxon>
        <taxon>Methanosarcinales</taxon>
        <taxon>ANME-2 cluster</taxon>
        <taxon>Candidatus Syntropharchaeum</taxon>
    </lineage>
</organism>
<protein>
    <submittedName>
        <fullName evidence="1">Uncharacterized protein</fullName>
    </submittedName>
</protein>
<gene>
    <name evidence="1" type="ORF">SCAL_001599</name>
</gene>
<proteinExistence type="predicted"/>
<keyword evidence="2" id="KW-1185">Reference proteome</keyword>
<evidence type="ECO:0000313" key="1">
    <source>
        <dbReference type="EMBL" id="OFV67330.1"/>
    </source>
</evidence>
<sequence>MNRSPFMQKLYEILADRPLFLNATEERRNKLKDVIEFFDRQIADNLVYELYFKEKFAEVVSKHLKAVNYDRWSELYWKRELEGDLKPEEEKELKDLENENLKTIIEVVKAIKSDREIMELIEKIKGHEWVRLVEG</sequence>
<name>A0A1F2P7P6_9EURY</name>
<dbReference type="STRING" id="1838285.SCAL_001599"/>